<proteinExistence type="inferred from homology"/>
<dbReference type="PANTHER" id="PTHR12483:SF115">
    <property type="entry name" value="COPPER TRANSPORT PROTEIN"/>
    <property type="match status" value="1"/>
</dbReference>
<protein>
    <recommendedName>
        <fullName evidence="4">Copper transport protein</fullName>
    </recommendedName>
</protein>
<dbReference type="EMBL" id="JAIWYP010000007">
    <property type="protein sequence ID" value="KAH3793745.1"/>
    <property type="molecule type" value="Genomic_DNA"/>
</dbReference>
<comment type="subcellular location">
    <subcellularLocation>
        <location evidence="4">Membrane</location>
        <topology evidence="4">Multi-pass membrane protein</topology>
    </subcellularLocation>
</comment>
<evidence type="ECO:0000313" key="6">
    <source>
        <dbReference type="EMBL" id="KAH3793745.1"/>
    </source>
</evidence>
<dbReference type="PANTHER" id="PTHR12483">
    <property type="entry name" value="SOLUTE CARRIER FAMILY 31 COPPER TRANSPORTERS"/>
    <property type="match status" value="1"/>
</dbReference>
<keyword evidence="4" id="KW-0186">Copper</keyword>
<feature type="compositionally biased region" description="Basic residues" evidence="5">
    <location>
        <begin position="15"/>
        <end position="31"/>
    </location>
</feature>
<evidence type="ECO:0000313" key="7">
    <source>
        <dbReference type="Proteomes" id="UP000828390"/>
    </source>
</evidence>
<feature type="region of interest" description="Disordered" evidence="5">
    <location>
        <begin position="1"/>
        <end position="41"/>
    </location>
</feature>
<feature type="compositionally biased region" description="Basic and acidic residues" evidence="5">
    <location>
        <begin position="1"/>
        <end position="14"/>
    </location>
</feature>
<keyword evidence="2 4" id="KW-1133">Transmembrane helix</keyword>
<dbReference type="InterPro" id="IPR007274">
    <property type="entry name" value="Cop_transporter"/>
</dbReference>
<dbReference type="OrthoDB" id="6158546at2759"/>
<feature type="transmembrane region" description="Helical" evidence="4">
    <location>
        <begin position="167"/>
        <end position="185"/>
    </location>
</feature>
<keyword evidence="4" id="KW-0813">Transport</keyword>
<name>A0A9D4J0H6_DREPO</name>
<dbReference type="Proteomes" id="UP000828390">
    <property type="component" value="Unassembled WGS sequence"/>
</dbReference>
<dbReference type="Pfam" id="PF04145">
    <property type="entry name" value="Ctr"/>
    <property type="match status" value="1"/>
</dbReference>
<accession>A0A9D4J0H6</accession>
<keyword evidence="3 4" id="KW-0472">Membrane</keyword>
<comment type="caution">
    <text evidence="6">The sequence shown here is derived from an EMBL/GenBank/DDBJ whole genome shotgun (WGS) entry which is preliminary data.</text>
</comment>
<organism evidence="6 7">
    <name type="scientific">Dreissena polymorpha</name>
    <name type="common">Zebra mussel</name>
    <name type="synonym">Mytilus polymorpha</name>
    <dbReference type="NCBI Taxonomy" id="45954"/>
    <lineage>
        <taxon>Eukaryota</taxon>
        <taxon>Metazoa</taxon>
        <taxon>Spiralia</taxon>
        <taxon>Lophotrochozoa</taxon>
        <taxon>Mollusca</taxon>
        <taxon>Bivalvia</taxon>
        <taxon>Autobranchia</taxon>
        <taxon>Heteroconchia</taxon>
        <taxon>Euheterodonta</taxon>
        <taxon>Imparidentia</taxon>
        <taxon>Neoheterodontei</taxon>
        <taxon>Myida</taxon>
        <taxon>Dreissenoidea</taxon>
        <taxon>Dreissenidae</taxon>
        <taxon>Dreissena</taxon>
    </lineage>
</organism>
<reference evidence="6" key="2">
    <citation type="submission" date="2020-11" db="EMBL/GenBank/DDBJ databases">
        <authorList>
            <person name="McCartney M.A."/>
            <person name="Auch B."/>
            <person name="Kono T."/>
            <person name="Mallez S."/>
            <person name="Becker A."/>
            <person name="Gohl D.M."/>
            <person name="Silverstein K.A.T."/>
            <person name="Koren S."/>
            <person name="Bechman K.B."/>
            <person name="Herman A."/>
            <person name="Abrahante J.E."/>
            <person name="Garbe J."/>
        </authorList>
    </citation>
    <scope>NUCLEOTIDE SEQUENCE</scope>
    <source>
        <strain evidence="6">Duluth1</strain>
        <tissue evidence="6">Whole animal</tissue>
    </source>
</reference>
<evidence type="ECO:0000256" key="2">
    <source>
        <dbReference type="ARBA" id="ARBA00022989"/>
    </source>
</evidence>
<keyword evidence="4" id="KW-0406">Ion transport</keyword>
<reference evidence="6" key="1">
    <citation type="journal article" date="2019" name="bioRxiv">
        <title>The Genome of the Zebra Mussel, Dreissena polymorpha: A Resource for Invasive Species Research.</title>
        <authorList>
            <person name="McCartney M.A."/>
            <person name="Auch B."/>
            <person name="Kono T."/>
            <person name="Mallez S."/>
            <person name="Zhang Y."/>
            <person name="Obille A."/>
            <person name="Becker A."/>
            <person name="Abrahante J.E."/>
            <person name="Garbe J."/>
            <person name="Badalamenti J.P."/>
            <person name="Herman A."/>
            <person name="Mangelson H."/>
            <person name="Liachko I."/>
            <person name="Sullivan S."/>
            <person name="Sone E.D."/>
            <person name="Koren S."/>
            <person name="Silverstein K.A.T."/>
            <person name="Beckman K.B."/>
            <person name="Gohl D.M."/>
        </authorList>
    </citation>
    <scope>NUCLEOTIDE SEQUENCE</scope>
    <source>
        <strain evidence="6">Duluth1</strain>
        <tissue evidence="6">Whole animal</tissue>
    </source>
</reference>
<feature type="transmembrane region" description="Helical" evidence="4">
    <location>
        <begin position="206"/>
        <end position="227"/>
    </location>
</feature>
<keyword evidence="1 4" id="KW-0812">Transmembrane</keyword>
<comment type="similarity">
    <text evidence="4">Belongs to the copper transporter (Ctr) (TC 1.A.56) family. SLC31A subfamily.</text>
</comment>
<gene>
    <name evidence="6" type="ORF">DPMN_147264</name>
</gene>
<dbReference type="GO" id="GO:0016020">
    <property type="term" value="C:membrane"/>
    <property type="evidence" value="ECO:0007669"/>
    <property type="project" value="UniProtKB-SubCell"/>
</dbReference>
<keyword evidence="7" id="KW-1185">Reference proteome</keyword>
<evidence type="ECO:0000256" key="1">
    <source>
        <dbReference type="ARBA" id="ARBA00022692"/>
    </source>
</evidence>
<evidence type="ECO:0000256" key="4">
    <source>
        <dbReference type="RuleBase" id="RU367022"/>
    </source>
</evidence>
<evidence type="ECO:0000256" key="3">
    <source>
        <dbReference type="ARBA" id="ARBA00023136"/>
    </source>
</evidence>
<keyword evidence="4" id="KW-0187">Copper transport</keyword>
<feature type="region of interest" description="Disordered" evidence="5">
    <location>
        <begin position="297"/>
        <end position="323"/>
    </location>
</feature>
<feature type="transmembrane region" description="Helical" evidence="4">
    <location>
        <begin position="233"/>
        <end position="254"/>
    </location>
</feature>
<dbReference type="AlphaFoldDB" id="A0A9D4J0H6"/>
<sequence>MDHRHRHEHGEHHVGHVHPSSHKNVTKRPAKSRMTATVAATTERVIPSNENVSVEGGHVSMDDSHVPIHGGHVSIHDGHVPMDGGHVSMHGSDMSMKVGHVSEHSGHVVHFGNHTINEQPDRGYEHGDAHTGHSSHMMMSHTYTYFSTGSYTDLMIKGINVSSIQDLILTLLVVMFMVILIEALNTWLKRHDQRSQYPSGSSKFSMLLLATVVKMATLTVGYLAMLLVMTMNYWILITAVLASGIGHLIMRPIITACCSPPDRISTHQELANAQRVNCSTSESMSCKPLCEAAQSDAIEVPNGEEETTPLTWDPQLDKPCSQT</sequence>
<dbReference type="GO" id="GO:0005375">
    <property type="term" value="F:copper ion transmembrane transporter activity"/>
    <property type="evidence" value="ECO:0007669"/>
    <property type="project" value="UniProtKB-UniRule"/>
</dbReference>
<evidence type="ECO:0000256" key="5">
    <source>
        <dbReference type="SAM" id="MobiDB-lite"/>
    </source>
</evidence>